<dbReference type="CDD" id="cd08476">
    <property type="entry name" value="PBP2_CrgA_like_7"/>
    <property type="match status" value="1"/>
</dbReference>
<dbReference type="PANTHER" id="PTHR30537">
    <property type="entry name" value="HTH-TYPE TRANSCRIPTIONAL REGULATOR"/>
    <property type="match status" value="1"/>
</dbReference>
<dbReference type="OrthoDB" id="8885940at2"/>
<dbReference type="InterPro" id="IPR058163">
    <property type="entry name" value="LysR-type_TF_proteobact-type"/>
</dbReference>
<feature type="domain" description="HTH lysR-type" evidence="5">
    <location>
        <begin position="1"/>
        <end position="59"/>
    </location>
</feature>
<reference evidence="6 7" key="1">
    <citation type="submission" date="2019-03" db="EMBL/GenBank/DDBJ databases">
        <title>Genomic analyses of the natural microbiome of Caenorhabditis elegans.</title>
        <authorList>
            <person name="Samuel B."/>
        </authorList>
    </citation>
    <scope>NUCLEOTIDE SEQUENCE [LARGE SCALE GENOMIC DNA]</scope>
    <source>
        <strain evidence="6 7">JUb89</strain>
    </source>
</reference>
<dbReference type="EMBL" id="SLVJ01000001">
    <property type="protein sequence ID" value="TCM71053.1"/>
    <property type="molecule type" value="Genomic_DNA"/>
</dbReference>
<name>A0A4R1YA74_ACICA</name>
<dbReference type="PRINTS" id="PR00039">
    <property type="entry name" value="HTHLYSR"/>
</dbReference>
<keyword evidence="3" id="KW-0238">DNA-binding</keyword>
<dbReference type="PROSITE" id="PS50931">
    <property type="entry name" value="HTH_LYSR"/>
    <property type="match status" value="1"/>
</dbReference>
<evidence type="ECO:0000256" key="1">
    <source>
        <dbReference type="ARBA" id="ARBA00009437"/>
    </source>
</evidence>
<dbReference type="Gene3D" id="1.10.10.10">
    <property type="entry name" value="Winged helix-like DNA-binding domain superfamily/Winged helix DNA-binding domain"/>
    <property type="match status" value="1"/>
</dbReference>
<dbReference type="Pfam" id="PF03466">
    <property type="entry name" value="LysR_substrate"/>
    <property type="match status" value="1"/>
</dbReference>
<sequence length="295" mass="33496">MESLAGLDIFVRVGELRSFTAASQQLGISSSAVSKSISRLEQRLGVRLFHRSTRSMTLTAEGNLFLERCRRILCEINAAEVELSQSQRMPQGRLKISVPALGLPFMTVLANFERYYPDIQLEIDCSDRMVDVVEEGFDAVIRIGTHNDSSLMMKKVGQYRQVVVASPEYLHTHGTPQQPEDLEKHRILFYRIPSSGKVMTWPLYRDGQRIELNLNASMVVNTLEPQICFAEHGIGIACIPDISVREHLRTGRLVHILESYNQGCMAFSVLWPSSRYLSPKLRVFIDFMQKHLSPL</sequence>
<evidence type="ECO:0000313" key="6">
    <source>
        <dbReference type="EMBL" id="TCM71053.1"/>
    </source>
</evidence>
<dbReference type="InterPro" id="IPR000847">
    <property type="entry name" value="LysR_HTH_N"/>
</dbReference>
<dbReference type="GO" id="GO:0003700">
    <property type="term" value="F:DNA-binding transcription factor activity"/>
    <property type="evidence" value="ECO:0007669"/>
    <property type="project" value="InterPro"/>
</dbReference>
<dbReference type="Proteomes" id="UP000294963">
    <property type="component" value="Unassembled WGS sequence"/>
</dbReference>
<dbReference type="GO" id="GO:0043565">
    <property type="term" value="F:sequence-specific DNA binding"/>
    <property type="evidence" value="ECO:0007669"/>
    <property type="project" value="TreeGrafter"/>
</dbReference>
<evidence type="ECO:0000256" key="3">
    <source>
        <dbReference type="ARBA" id="ARBA00023125"/>
    </source>
</evidence>
<dbReference type="PANTHER" id="PTHR30537:SF72">
    <property type="entry name" value="LYSR FAMILY TRANSCRIPTIONAL REGULATOR"/>
    <property type="match status" value="1"/>
</dbReference>
<dbReference type="SUPFAM" id="SSF46785">
    <property type="entry name" value="Winged helix' DNA-binding domain"/>
    <property type="match status" value="1"/>
</dbReference>
<dbReference type="InterPro" id="IPR036388">
    <property type="entry name" value="WH-like_DNA-bd_sf"/>
</dbReference>
<gene>
    <name evidence="6" type="ORF">EC844_101334</name>
</gene>
<evidence type="ECO:0000256" key="4">
    <source>
        <dbReference type="ARBA" id="ARBA00023163"/>
    </source>
</evidence>
<proteinExistence type="inferred from homology"/>
<dbReference type="FunFam" id="1.10.10.10:FF:000001">
    <property type="entry name" value="LysR family transcriptional regulator"/>
    <property type="match status" value="1"/>
</dbReference>
<accession>A0A4R1YA74</accession>
<dbReference type="Gene3D" id="3.40.190.290">
    <property type="match status" value="1"/>
</dbReference>
<protein>
    <submittedName>
        <fullName evidence="6">LysR family transcriptional regulator</fullName>
    </submittedName>
</protein>
<keyword evidence="4" id="KW-0804">Transcription</keyword>
<dbReference type="InterPro" id="IPR005119">
    <property type="entry name" value="LysR_subst-bd"/>
</dbReference>
<comment type="similarity">
    <text evidence="1">Belongs to the LysR transcriptional regulatory family.</text>
</comment>
<dbReference type="Pfam" id="PF00126">
    <property type="entry name" value="HTH_1"/>
    <property type="match status" value="1"/>
</dbReference>
<evidence type="ECO:0000313" key="7">
    <source>
        <dbReference type="Proteomes" id="UP000294963"/>
    </source>
</evidence>
<evidence type="ECO:0000256" key="2">
    <source>
        <dbReference type="ARBA" id="ARBA00023015"/>
    </source>
</evidence>
<dbReference type="SUPFAM" id="SSF53850">
    <property type="entry name" value="Periplasmic binding protein-like II"/>
    <property type="match status" value="1"/>
</dbReference>
<organism evidence="6 7">
    <name type="scientific">Acinetobacter calcoaceticus</name>
    <dbReference type="NCBI Taxonomy" id="471"/>
    <lineage>
        <taxon>Bacteria</taxon>
        <taxon>Pseudomonadati</taxon>
        <taxon>Pseudomonadota</taxon>
        <taxon>Gammaproteobacteria</taxon>
        <taxon>Moraxellales</taxon>
        <taxon>Moraxellaceae</taxon>
        <taxon>Acinetobacter</taxon>
        <taxon>Acinetobacter calcoaceticus/baumannii complex</taxon>
    </lineage>
</organism>
<dbReference type="GO" id="GO:0006351">
    <property type="term" value="P:DNA-templated transcription"/>
    <property type="evidence" value="ECO:0007669"/>
    <property type="project" value="TreeGrafter"/>
</dbReference>
<dbReference type="AlphaFoldDB" id="A0A4R1YA74"/>
<keyword evidence="2" id="KW-0805">Transcription regulation</keyword>
<evidence type="ECO:0000259" key="5">
    <source>
        <dbReference type="PROSITE" id="PS50931"/>
    </source>
</evidence>
<keyword evidence="7" id="KW-1185">Reference proteome</keyword>
<dbReference type="InterPro" id="IPR036390">
    <property type="entry name" value="WH_DNA-bd_sf"/>
</dbReference>
<comment type="caution">
    <text evidence="6">The sequence shown here is derived from an EMBL/GenBank/DDBJ whole genome shotgun (WGS) entry which is preliminary data.</text>
</comment>